<dbReference type="PANTHER" id="PTHR45615">
    <property type="entry name" value="MYOSIN HEAVY CHAIN, NON-MUSCLE"/>
    <property type="match status" value="1"/>
</dbReference>
<organism evidence="3 4">
    <name type="scientific">Ziziphus jujuba witches'-broom phytoplasma</name>
    <dbReference type="NCBI Taxonomy" id="135727"/>
    <lineage>
        <taxon>Bacteria</taxon>
        <taxon>Bacillati</taxon>
        <taxon>Mycoplasmatota</taxon>
        <taxon>Mollicutes</taxon>
        <taxon>Acholeplasmatales</taxon>
        <taxon>Acholeplasmataceae</taxon>
        <taxon>Candidatus Phytoplasma</taxon>
        <taxon>16SrV (Elm yellows group)</taxon>
    </lineage>
</organism>
<dbReference type="GO" id="GO:0032982">
    <property type="term" value="C:myosin filament"/>
    <property type="evidence" value="ECO:0007669"/>
    <property type="project" value="TreeGrafter"/>
</dbReference>
<feature type="coiled-coil region" evidence="1">
    <location>
        <begin position="582"/>
        <end position="635"/>
    </location>
</feature>
<keyword evidence="4" id="KW-1185">Reference proteome</keyword>
<keyword evidence="1" id="KW-0175">Coiled coil</keyword>
<dbReference type="KEGG" id="pzi:CWO85_02685"/>
<sequence length="1398" mass="168174">MQKQKISKYLKKSLLSFLLFVFTFSFLIFFCHLIYGSENEQEDLNQTHKKLYQKQEDNCIQETIQRKEKLFEMFYDFKEDITPMLQSFEKGKEYYDKLPKDQRKEIFDEFLEYYREYEISYIDHLCTETSNEEEIKTLQQRKKNFKLLEKKDFFLDPNVRELGLFQNYKSKKYCNTYNNFFYYLYFDFILNTKLNRKYDCPNEYELCHPEQIDSDNLKKRTQLFSYLPEVTNLQFKIEYLRYFYKILKEFDPYYTGYNFITHDETHKLQEDFSNLIDQWVNEYKKEKEPNRREKLANLFENNKEFIKYLDPIDEKLKVERKEKLINDFDKNLENTRNFLKEMLSSPSRKKQDFPKEFPSKTSLNNILLSPGLNKKELIEHIIHRNDELMNKDLLKCDCNLKNYLYQMYVDYSVFVFHSSCLCTESEKKKLGYIINDKKKNLTSDSLSEKNILTNIKTKYEGKYKSKSEELNEYLSHLKKELDYQTQDIDHRYSDPSINPSSQENKQFLDTASLGDDLKTIYLQNPEDLKDQLQFQLNKIVEEYIEAPFKFYGDEIKTTIDETQNLIDFINVSDKDTLDSNKKNSINEQINSLTNEIEDKKQQQKNSNIQLSEKQRVSLQHEIRNKTQQKTNLEIKLKENPHHKSHPLKNNLETLTKIYLSKMTEFIDNWNIIDARIQTYKDYFKFKEETILNPYLNIISDLQIQYYRLVTSILKDIEQNNVNVKKEEQEIGNSFIQNTNFSLTSTELTKKNIDEQCDLIEKHLTRISCTDTQDFNWSLHNIEWIGQFLNNYKKALIENFRNQNCNIKLEESTDLKEQYSNERQNYVRKSFQEMQEPQNINEDHNIELNKILSELKEEFKNFEFNQGMTKLEVKNKKDELERKIYTPVETQNFKDYSLRSQLRLLQSQLYYLKFQIPENNEKLNILFNYIGEPHLLDSNIQMFKKAMEELINIVENQHKEEKQIREVNIQIEKNKQHLSKLDQNIRYYSNQNIQEKEQNEINTKDTQTQLQKQIASLTNEIQNKTDDLNTKLREKEQNEINAKNTQTQLQEQIDPLTKEIQNKTKEKEQNEINTKNTQTKLQTQIVSLTNEIEKKTKEKDDLNTKLREKEQNEKNAKDTQTQLQTQIASLTKEIQNKTDDLNTKLREKEQNEINAKNTQTQLQEQIDPLTNEIQNKTKEKEQNEINVKNTQTQLQKQIDPLTNEIEKKTKEKDYLNTKLQEEKQKETIAKERQKKLLTLIDLLEKEKGNKKNEKIDLEQKLEINKKQYASLTINYEGKQNSFKNTLTNSFKKNFTNETNAFEPFEPFKDVFKNYKYSNAKSFPFVEVKFNFIDWLNKLIKEKFPNNEQNPSNHTTYYASDQINIDVYLPYFQYASFCWSLNEYFDSKYNNKYFSGTNIE</sequence>
<dbReference type="GO" id="GO:0051015">
    <property type="term" value="F:actin filament binding"/>
    <property type="evidence" value="ECO:0007669"/>
    <property type="project" value="TreeGrafter"/>
</dbReference>
<gene>
    <name evidence="3" type="ORF">CWO85_02685</name>
</gene>
<feature type="region of interest" description="Disordered" evidence="2">
    <location>
        <begin position="1096"/>
        <end position="1121"/>
    </location>
</feature>
<feature type="coiled-coil region" evidence="1">
    <location>
        <begin position="943"/>
        <end position="1051"/>
    </location>
</feature>
<accession>A0A660HMZ7</accession>
<name>A0A660HMZ7_ZIZJU</name>
<feature type="compositionally biased region" description="Basic and acidic residues" evidence="2">
    <location>
        <begin position="1096"/>
        <end position="1116"/>
    </location>
</feature>
<proteinExistence type="predicted"/>
<evidence type="ECO:0000313" key="3">
    <source>
        <dbReference type="EMBL" id="AYJ01395.1"/>
    </source>
</evidence>
<dbReference type="Proteomes" id="UP000272462">
    <property type="component" value="Chromosome"/>
</dbReference>
<evidence type="ECO:0000256" key="2">
    <source>
        <dbReference type="SAM" id="MobiDB-lite"/>
    </source>
</evidence>
<dbReference type="GO" id="GO:0000146">
    <property type="term" value="F:microfilament motor activity"/>
    <property type="evidence" value="ECO:0007669"/>
    <property type="project" value="TreeGrafter"/>
</dbReference>
<evidence type="ECO:0000313" key="4">
    <source>
        <dbReference type="Proteomes" id="UP000272462"/>
    </source>
</evidence>
<dbReference type="RefSeq" id="WP_121464108.1">
    <property type="nucleotide sequence ID" value="NZ_CP025121.1"/>
</dbReference>
<dbReference type="EMBL" id="CP025121">
    <property type="protein sequence ID" value="AYJ01395.1"/>
    <property type="molecule type" value="Genomic_DNA"/>
</dbReference>
<dbReference type="PANTHER" id="PTHR45615:SF40">
    <property type="entry name" value="MYOSIN HEAVY CHAIN, NON-MUSCLE"/>
    <property type="match status" value="1"/>
</dbReference>
<feature type="coiled-coil region" evidence="1">
    <location>
        <begin position="801"/>
        <end position="828"/>
    </location>
</feature>
<dbReference type="GO" id="GO:0016460">
    <property type="term" value="C:myosin II complex"/>
    <property type="evidence" value="ECO:0007669"/>
    <property type="project" value="TreeGrafter"/>
</dbReference>
<protein>
    <submittedName>
        <fullName evidence="3">Uncharacterized protein</fullName>
    </submittedName>
</protein>
<dbReference type="GO" id="GO:0005737">
    <property type="term" value="C:cytoplasm"/>
    <property type="evidence" value="ECO:0007669"/>
    <property type="project" value="TreeGrafter"/>
</dbReference>
<evidence type="ECO:0000256" key="1">
    <source>
        <dbReference type="SAM" id="Coils"/>
    </source>
</evidence>
<reference evidence="3 4" key="1">
    <citation type="journal article" date="2018" name="BMC Genomics">
        <title>Comparative genome analysis of jujube witches'-broom Phytoplasma, an obligate pathogen that causes jujube witches'-broom disease.</title>
        <authorList>
            <person name="Wang J."/>
            <person name="Song L."/>
            <person name="Jiao Q."/>
            <person name="Yang S."/>
            <person name="Gao R."/>
            <person name="Lu X."/>
            <person name="Zhou G."/>
        </authorList>
    </citation>
    <scope>NUCLEOTIDE SEQUENCE [LARGE SCALE GENOMIC DNA]</scope>
    <source>
        <strain evidence="3">Jwb-nky</strain>
    </source>
</reference>